<dbReference type="Proteomes" id="UP001209570">
    <property type="component" value="Unassembled WGS sequence"/>
</dbReference>
<keyword evidence="2" id="KW-0812">Transmembrane</keyword>
<dbReference type="PROSITE" id="PS50089">
    <property type="entry name" value="ZF_RING_2"/>
    <property type="match status" value="1"/>
</dbReference>
<evidence type="ECO:0000259" key="3">
    <source>
        <dbReference type="PROSITE" id="PS50089"/>
    </source>
</evidence>
<dbReference type="InterPro" id="IPR001841">
    <property type="entry name" value="Znf_RING"/>
</dbReference>
<dbReference type="GO" id="GO:0016567">
    <property type="term" value="P:protein ubiquitination"/>
    <property type="evidence" value="ECO:0007669"/>
    <property type="project" value="TreeGrafter"/>
</dbReference>
<feature type="domain" description="RING-type" evidence="3">
    <location>
        <begin position="762"/>
        <end position="795"/>
    </location>
</feature>
<organism evidence="4 5">
    <name type="scientific">Pythium insidiosum</name>
    <name type="common">Pythiosis disease agent</name>
    <dbReference type="NCBI Taxonomy" id="114742"/>
    <lineage>
        <taxon>Eukaryota</taxon>
        <taxon>Sar</taxon>
        <taxon>Stramenopiles</taxon>
        <taxon>Oomycota</taxon>
        <taxon>Peronosporomycetes</taxon>
        <taxon>Pythiales</taxon>
        <taxon>Pythiaceae</taxon>
        <taxon>Pythium</taxon>
    </lineage>
</organism>
<dbReference type="SUPFAM" id="SSF53300">
    <property type="entry name" value="vWA-like"/>
    <property type="match status" value="2"/>
</dbReference>
<dbReference type="InterPro" id="IPR013083">
    <property type="entry name" value="Znf_RING/FYVE/PHD"/>
</dbReference>
<keyword evidence="2" id="KW-0472">Membrane</keyword>
<proteinExistence type="predicted"/>
<accession>A0AAD5Q623</accession>
<dbReference type="InterPro" id="IPR036465">
    <property type="entry name" value="vWFA_dom_sf"/>
</dbReference>
<keyword evidence="2" id="KW-1133">Transmembrane helix</keyword>
<reference evidence="4" key="1">
    <citation type="submission" date="2021-12" db="EMBL/GenBank/DDBJ databases">
        <title>Prjna785345.</title>
        <authorList>
            <person name="Rujirawat T."/>
            <person name="Krajaejun T."/>
        </authorList>
    </citation>
    <scope>NUCLEOTIDE SEQUENCE</scope>
    <source>
        <strain evidence="4">Pi057C3</strain>
    </source>
</reference>
<dbReference type="SMART" id="SM00184">
    <property type="entry name" value="RING"/>
    <property type="match status" value="2"/>
</dbReference>
<keyword evidence="1" id="KW-0862">Zinc</keyword>
<gene>
    <name evidence="4" type="ORF">P43SY_003891</name>
</gene>
<dbReference type="GO" id="GO:0004842">
    <property type="term" value="F:ubiquitin-protein transferase activity"/>
    <property type="evidence" value="ECO:0007669"/>
    <property type="project" value="TreeGrafter"/>
</dbReference>
<dbReference type="InterPro" id="IPR002035">
    <property type="entry name" value="VWF_A"/>
</dbReference>
<keyword evidence="1" id="KW-0479">Metal-binding</keyword>
<dbReference type="GO" id="GO:0008270">
    <property type="term" value="F:zinc ion binding"/>
    <property type="evidence" value="ECO:0007669"/>
    <property type="project" value="UniProtKB-KW"/>
</dbReference>
<keyword evidence="1" id="KW-0863">Zinc-finger</keyword>
<dbReference type="Pfam" id="PF13920">
    <property type="entry name" value="zf-C3HC4_3"/>
    <property type="match status" value="1"/>
</dbReference>
<feature type="transmembrane region" description="Helical" evidence="2">
    <location>
        <begin position="106"/>
        <end position="124"/>
    </location>
</feature>
<evidence type="ECO:0000256" key="2">
    <source>
        <dbReference type="SAM" id="Phobius"/>
    </source>
</evidence>
<dbReference type="PANTHER" id="PTHR45751:SF11">
    <property type="entry name" value="COPINE FAMILY PROTEIN 2"/>
    <property type="match status" value="1"/>
</dbReference>
<feature type="transmembrane region" description="Helical" evidence="2">
    <location>
        <begin position="20"/>
        <end position="38"/>
    </location>
</feature>
<dbReference type="SMART" id="SM00327">
    <property type="entry name" value="VWA"/>
    <property type="match status" value="2"/>
</dbReference>
<sequence>MLSVSDGYWGFINQKRFYRFCYATLTFFAIFALVAAFFKVGAGTRFQSEYWREKLALDKPQLEENERMLRWIYVFYPTPFMMAWFVVYFGKFLFCWRIKRLRKARNYKYNLLLASFIAAVLYGFTKSNEWTGKRTFNGHSLHAIDVPGMSNPYEDVIDTIGATLRDFDDDNNVPVFGFGDEMTADHSVFTCAPNETHAGLPIERIRSRYREVVQNVVMAGPTSFAPLINQAVNIVNRTGQYHILVIIADGQVTRSVDIPPHAVSKNEKETIDAITYASNFPLSIVMVGVGDGPWESMQYFDDYLIHRKFDNFQFVEFDKIMSHPGSRPQKLAQFALHALMEIPEQYSIIKQLGYLSKGPYQFAQDIPEAEVELMRLQDQLSCPVCLERTKDMVFQCGHETCQICATLRPSAAAPQRGRAQMIPNMFSDVSQVTTALRQNGLESCNLIVGIDFTKSNEWTGKRTFGGRSLHDMDGFHATNPYEDVIESIGLTLRDFDEDNVIPVYGFGDELTGDHSVFSFSRSEGEAGFPFEHIRERYREVVPNVVMAGPTSFAPIIYQAVNIVNQTGQYHILVIIADGQVTRPSDTLPNAVSKNEKETIDAITYASQFPLSIVMVGVGDGPWEAMEYFDDRLVQRHFDNFQFVEFHRITSQTLNRSQKMAQFALQALMEIPEQYREIKRLRYLERGPFQFAENIPDVMVYPTPMNAFDSAKEFVMPPLAPAFDPSAPTMAETNQMDINGRPLPRQPSLAEIELSRLQDQLLCAICLERSKDTVFQCGHETCHQCSTQITLCPACRVEIKTRIRRFGM</sequence>
<dbReference type="InterPro" id="IPR052079">
    <property type="entry name" value="E3_ligase/Copine_domain"/>
</dbReference>
<evidence type="ECO:0000256" key="1">
    <source>
        <dbReference type="PROSITE-ProRule" id="PRU00175"/>
    </source>
</evidence>
<dbReference type="PANTHER" id="PTHR45751">
    <property type="entry name" value="COPINE FAMILY PROTEIN 1"/>
    <property type="match status" value="1"/>
</dbReference>
<dbReference type="Pfam" id="PF07002">
    <property type="entry name" value="Copine"/>
    <property type="match status" value="2"/>
</dbReference>
<dbReference type="EMBL" id="JAKCXM010000321">
    <property type="protein sequence ID" value="KAJ0395874.1"/>
    <property type="molecule type" value="Genomic_DNA"/>
</dbReference>
<evidence type="ECO:0000313" key="5">
    <source>
        <dbReference type="Proteomes" id="UP001209570"/>
    </source>
</evidence>
<dbReference type="AlphaFoldDB" id="A0AAD5Q623"/>
<dbReference type="SUPFAM" id="SSF57850">
    <property type="entry name" value="RING/U-box"/>
    <property type="match status" value="2"/>
</dbReference>
<dbReference type="Gene3D" id="3.30.40.10">
    <property type="entry name" value="Zinc/RING finger domain, C3HC4 (zinc finger)"/>
    <property type="match status" value="2"/>
</dbReference>
<evidence type="ECO:0000313" key="4">
    <source>
        <dbReference type="EMBL" id="KAJ0395874.1"/>
    </source>
</evidence>
<protein>
    <recommendedName>
        <fullName evidence="3">RING-type domain-containing protein</fullName>
    </recommendedName>
</protein>
<keyword evidence="5" id="KW-1185">Reference proteome</keyword>
<dbReference type="GO" id="GO:0005634">
    <property type="term" value="C:nucleus"/>
    <property type="evidence" value="ECO:0007669"/>
    <property type="project" value="TreeGrafter"/>
</dbReference>
<dbReference type="InterPro" id="IPR010734">
    <property type="entry name" value="Copine_C"/>
</dbReference>
<feature type="transmembrane region" description="Helical" evidence="2">
    <location>
        <begin position="71"/>
        <end position="94"/>
    </location>
</feature>
<comment type="caution">
    <text evidence="4">The sequence shown here is derived from an EMBL/GenBank/DDBJ whole genome shotgun (WGS) entry which is preliminary data.</text>
</comment>
<name>A0AAD5Q623_PYTIN</name>